<gene>
    <name evidence="1" type="primary">pol_163</name>
    <name evidence="1" type="ORF">CM83_9280</name>
</gene>
<dbReference type="InterPro" id="IPR053134">
    <property type="entry name" value="RNA-dir_DNA_polymerase"/>
</dbReference>
<feature type="non-terminal residue" evidence="1">
    <location>
        <position position="1"/>
    </location>
</feature>
<dbReference type="AlphaFoldDB" id="A0A0A9VQ59"/>
<dbReference type="GO" id="GO:0071897">
    <property type="term" value="P:DNA biosynthetic process"/>
    <property type="evidence" value="ECO:0007669"/>
    <property type="project" value="UniProtKB-ARBA"/>
</dbReference>
<dbReference type="PANTHER" id="PTHR24559:SF444">
    <property type="entry name" value="REVERSE TRANSCRIPTASE DOMAIN-CONTAINING PROTEIN"/>
    <property type="match status" value="1"/>
</dbReference>
<proteinExistence type="predicted"/>
<dbReference type="EMBL" id="GBHO01045675">
    <property type="protein sequence ID" value="JAF97928.1"/>
    <property type="molecule type" value="Transcribed_RNA"/>
</dbReference>
<name>A0A0A9VQ59_LYGHE</name>
<dbReference type="Gene3D" id="3.10.10.10">
    <property type="entry name" value="HIV Type 1 Reverse Transcriptase, subunit A, domain 1"/>
    <property type="match status" value="1"/>
</dbReference>
<sequence length="100" mass="10996">VINTLQSTERKVLDAIVSKGMKSLEDSPGITTKIMHNIDVGSSVPIKQRSYNYSPKVLEIMHSELDKMLESGVVEPSHSAWASPVVMVGKGDSSYRFCID</sequence>
<reference evidence="1" key="1">
    <citation type="journal article" date="2014" name="PLoS ONE">
        <title>Transcriptome-Based Identification of ABC Transporters in the Western Tarnished Plant Bug Lygus hesperus.</title>
        <authorList>
            <person name="Hull J.J."/>
            <person name="Chaney K."/>
            <person name="Geib S.M."/>
            <person name="Fabrick J.A."/>
            <person name="Brent C.S."/>
            <person name="Walsh D."/>
            <person name="Lavine L.C."/>
        </authorList>
    </citation>
    <scope>NUCLEOTIDE SEQUENCE</scope>
</reference>
<dbReference type="InterPro" id="IPR043502">
    <property type="entry name" value="DNA/RNA_pol_sf"/>
</dbReference>
<evidence type="ECO:0000313" key="1">
    <source>
        <dbReference type="EMBL" id="JAF97928.1"/>
    </source>
</evidence>
<reference evidence="1" key="2">
    <citation type="submission" date="2014-07" db="EMBL/GenBank/DDBJ databases">
        <authorList>
            <person name="Hull J."/>
        </authorList>
    </citation>
    <scope>NUCLEOTIDE SEQUENCE</scope>
</reference>
<protein>
    <submittedName>
        <fullName evidence="1">Pro-Pol polyprotein</fullName>
    </submittedName>
</protein>
<dbReference type="SUPFAM" id="SSF56672">
    <property type="entry name" value="DNA/RNA polymerases"/>
    <property type="match status" value="1"/>
</dbReference>
<organism evidence="1">
    <name type="scientific">Lygus hesperus</name>
    <name type="common">Western plant bug</name>
    <dbReference type="NCBI Taxonomy" id="30085"/>
    <lineage>
        <taxon>Eukaryota</taxon>
        <taxon>Metazoa</taxon>
        <taxon>Ecdysozoa</taxon>
        <taxon>Arthropoda</taxon>
        <taxon>Hexapoda</taxon>
        <taxon>Insecta</taxon>
        <taxon>Pterygota</taxon>
        <taxon>Neoptera</taxon>
        <taxon>Paraneoptera</taxon>
        <taxon>Hemiptera</taxon>
        <taxon>Heteroptera</taxon>
        <taxon>Panheteroptera</taxon>
        <taxon>Cimicomorpha</taxon>
        <taxon>Miridae</taxon>
        <taxon>Mirini</taxon>
        <taxon>Lygus</taxon>
    </lineage>
</organism>
<dbReference type="PANTHER" id="PTHR24559">
    <property type="entry name" value="TRANSPOSON TY3-I GAG-POL POLYPROTEIN"/>
    <property type="match status" value="1"/>
</dbReference>
<accession>A0A0A9VQ59</accession>
<feature type="non-terminal residue" evidence="1">
    <location>
        <position position="100"/>
    </location>
</feature>